<proteinExistence type="predicted"/>
<dbReference type="InterPro" id="IPR018997">
    <property type="entry name" value="PUB_domain"/>
</dbReference>
<keyword evidence="3" id="KW-1185">Reference proteome</keyword>
<evidence type="ECO:0000313" key="3">
    <source>
        <dbReference type="Proteomes" id="UP000436088"/>
    </source>
</evidence>
<organism evidence="2 3">
    <name type="scientific">Hibiscus syriacus</name>
    <name type="common">Rose of Sharon</name>
    <dbReference type="NCBI Taxonomy" id="106335"/>
    <lineage>
        <taxon>Eukaryota</taxon>
        <taxon>Viridiplantae</taxon>
        <taxon>Streptophyta</taxon>
        <taxon>Embryophyta</taxon>
        <taxon>Tracheophyta</taxon>
        <taxon>Spermatophyta</taxon>
        <taxon>Magnoliopsida</taxon>
        <taxon>eudicotyledons</taxon>
        <taxon>Gunneridae</taxon>
        <taxon>Pentapetalae</taxon>
        <taxon>rosids</taxon>
        <taxon>malvids</taxon>
        <taxon>Malvales</taxon>
        <taxon>Malvaceae</taxon>
        <taxon>Malvoideae</taxon>
        <taxon>Hibiscus</taxon>
    </lineage>
</organism>
<sequence length="177" mass="19701">MCVIAAVGGPSPEVNTVAPNSVHPKPEWTAGGIVLLIGKHSERTHGENFRKTLYEPDSEIVQLVSSVQSCKSVQDGNDRVKRAFQTLLIYVRNVVKSPDEEKFRKIRLGNPKFQERVGILKEGLSFSSFADSREVKGTSSWFFSDKVDIRLLNYAGSLLNSAMTNPFFGLLEKVKED</sequence>
<evidence type="ECO:0000259" key="1">
    <source>
        <dbReference type="Pfam" id="PF09409"/>
    </source>
</evidence>
<dbReference type="EMBL" id="VEPZ02001557">
    <property type="protein sequence ID" value="KAE8668091.1"/>
    <property type="molecule type" value="Genomic_DNA"/>
</dbReference>
<dbReference type="SMART" id="SM00580">
    <property type="entry name" value="PUG"/>
    <property type="match status" value="1"/>
</dbReference>
<comment type="caution">
    <text evidence="2">The sequence shown here is derived from an EMBL/GenBank/DDBJ whole genome shotgun (WGS) entry which is preliminary data.</text>
</comment>
<name>A0A6A2X115_HIBSY</name>
<dbReference type="Proteomes" id="UP000436088">
    <property type="component" value="Unassembled WGS sequence"/>
</dbReference>
<protein>
    <submittedName>
        <fullName evidence="2">CASP-like protein</fullName>
    </submittedName>
</protein>
<feature type="domain" description="PUB" evidence="1">
    <location>
        <begin position="78"/>
        <end position="126"/>
    </location>
</feature>
<evidence type="ECO:0000313" key="2">
    <source>
        <dbReference type="EMBL" id="KAE8668091.1"/>
    </source>
</evidence>
<reference evidence="2" key="1">
    <citation type="submission" date="2019-09" db="EMBL/GenBank/DDBJ databases">
        <title>Draft genome information of white flower Hibiscus syriacus.</title>
        <authorList>
            <person name="Kim Y.-M."/>
        </authorList>
    </citation>
    <scope>NUCLEOTIDE SEQUENCE [LARGE SCALE GENOMIC DNA]</scope>
    <source>
        <strain evidence="2">YM2019G1</strain>
    </source>
</reference>
<dbReference type="SUPFAM" id="SSF143503">
    <property type="entry name" value="PUG domain-like"/>
    <property type="match status" value="1"/>
</dbReference>
<gene>
    <name evidence="2" type="ORF">F3Y22_tig00112347pilonHSYRG00107</name>
</gene>
<dbReference type="Pfam" id="PF09409">
    <property type="entry name" value="PUB"/>
    <property type="match status" value="1"/>
</dbReference>
<accession>A0A6A2X115</accession>
<dbReference type="PANTHER" id="PTHR46713">
    <property type="entry name" value="F13M7.16 PROTEIN"/>
    <property type="match status" value="1"/>
</dbReference>
<dbReference type="Gene3D" id="1.20.58.2190">
    <property type="match status" value="1"/>
</dbReference>
<dbReference type="AlphaFoldDB" id="A0A6A2X115"/>
<dbReference type="PANTHER" id="PTHR46713:SF4">
    <property type="entry name" value="UBIQUITIN-ASSOCIATED (UBA)_TS-N DOMAIN PROTEIN"/>
    <property type="match status" value="1"/>
</dbReference>
<dbReference type="InterPro" id="IPR036339">
    <property type="entry name" value="PUB-like_dom_sf"/>
</dbReference>